<accession>A0ABU2GD52</accession>
<name>A0ABU2GD52_9EURY</name>
<organism evidence="3 4">
    <name type="scientific">Halogeometricum salsisoli</name>
    <dbReference type="NCBI Taxonomy" id="2950536"/>
    <lineage>
        <taxon>Archaea</taxon>
        <taxon>Methanobacteriati</taxon>
        <taxon>Methanobacteriota</taxon>
        <taxon>Stenosarchaea group</taxon>
        <taxon>Halobacteria</taxon>
        <taxon>Halobacteriales</taxon>
        <taxon>Haloferacaceae</taxon>
        <taxon>Halogeometricum</taxon>
    </lineage>
</organism>
<dbReference type="RefSeq" id="WP_310923523.1">
    <property type="nucleotide sequence ID" value="NZ_JAMQOP010000001.1"/>
</dbReference>
<feature type="domain" description="DUF8132" evidence="2">
    <location>
        <begin position="4"/>
        <end position="78"/>
    </location>
</feature>
<feature type="transmembrane region" description="Helical" evidence="1">
    <location>
        <begin position="12"/>
        <end position="38"/>
    </location>
</feature>
<comment type="caution">
    <text evidence="3">The sequence shown here is derived from an EMBL/GenBank/DDBJ whole genome shotgun (WGS) entry which is preliminary data.</text>
</comment>
<reference evidence="3 4" key="1">
    <citation type="submission" date="2022-06" db="EMBL/GenBank/DDBJ databases">
        <title>Halogeometricum sp. a new haloarchaeum isolate from saline soil.</title>
        <authorList>
            <person name="Strakova D."/>
            <person name="Galisteo C."/>
            <person name="Sanchez-Porro C."/>
            <person name="Ventosa A."/>
        </authorList>
    </citation>
    <scope>NUCLEOTIDE SEQUENCE [LARGE SCALE GENOMIC DNA]</scope>
    <source>
        <strain evidence="3 4">S1BR25-6</strain>
    </source>
</reference>
<evidence type="ECO:0000313" key="3">
    <source>
        <dbReference type="EMBL" id="MDS0298727.1"/>
    </source>
</evidence>
<evidence type="ECO:0000256" key="1">
    <source>
        <dbReference type="SAM" id="Phobius"/>
    </source>
</evidence>
<dbReference type="EMBL" id="JAMQOP010000001">
    <property type="protein sequence ID" value="MDS0298727.1"/>
    <property type="molecule type" value="Genomic_DNA"/>
</dbReference>
<keyword evidence="1" id="KW-0472">Membrane</keyword>
<feature type="transmembrane region" description="Helical" evidence="1">
    <location>
        <begin position="53"/>
        <end position="72"/>
    </location>
</feature>
<sequence>MGRRPRIDRGGFGVLAYVYAFVTFVGLLLTTGTGYLLVRGPFLGGALLEPTPLLGALAGFVVGVVVFGWGATRAADVTRF</sequence>
<evidence type="ECO:0000313" key="4">
    <source>
        <dbReference type="Proteomes" id="UP001257060"/>
    </source>
</evidence>
<proteinExistence type="predicted"/>
<evidence type="ECO:0000259" key="2">
    <source>
        <dbReference type="Pfam" id="PF26453"/>
    </source>
</evidence>
<gene>
    <name evidence="3" type="ORF">NDI76_08225</name>
</gene>
<protein>
    <recommendedName>
        <fullName evidence="2">DUF8132 domain-containing protein</fullName>
    </recommendedName>
</protein>
<dbReference type="Proteomes" id="UP001257060">
    <property type="component" value="Unassembled WGS sequence"/>
</dbReference>
<dbReference type="Pfam" id="PF26453">
    <property type="entry name" value="DUF8132"/>
    <property type="match status" value="1"/>
</dbReference>
<keyword evidence="4" id="KW-1185">Reference proteome</keyword>
<keyword evidence="1" id="KW-1133">Transmembrane helix</keyword>
<keyword evidence="1" id="KW-0812">Transmembrane</keyword>
<dbReference type="InterPro" id="IPR058445">
    <property type="entry name" value="DUF8132"/>
</dbReference>